<dbReference type="EMBL" id="JBEFLD010000003">
    <property type="protein sequence ID" value="MEQ6290419.1"/>
    <property type="molecule type" value="Genomic_DNA"/>
</dbReference>
<name>A0ABV1M2F6_9NEIS</name>
<dbReference type="InterPro" id="IPR016631">
    <property type="entry name" value="Regulatory_RpfE"/>
</dbReference>
<dbReference type="Proteomes" id="UP001433638">
    <property type="component" value="Unassembled WGS sequence"/>
</dbReference>
<gene>
    <name evidence="1" type="ORF">ABNW52_07305</name>
</gene>
<keyword evidence="2" id="KW-1185">Reference proteome</keyword>
<organism evidence="1 2">
    <name type="scientific">Vogesella oryzagri</name>
    <dbReference type="NCBI Taxonomy" id="3160864"/>
    <lineage>
        <taxon>Bacteria</taxon>
        <taxon>Pseudomonadati</taxon>
        <taxon>Pseudomonadota</taxon>
        <taxon>Betaproteobacteria</taxon>
        <taxon>Neisseriales</taxon>
        <taxon>Chromobacteriaceae</taxon>
        <taxon>Vogesella</taxon>
    </lineage>
</organism>
<dbReference type="RefSeq" id="WP_349585898.1">
    <property type="nucleotide sequence ID" value="NZ_JBEFLD010000003.1"/>
</dbReference>
<proteinExistence type="predicted"/>
<sequence>MKLTLIIPGLTWLDAHDGREVSQNLPLPALTTLLARGQRQAQASSAAALLQQTFALPQLALAADLAAASGLETRGRHWLVADPVNLRVDRDRALLGDVGIMNLSQQEATTLVASLNKLFAEDGFAFHAPSPQRWFLSLPVASGAEFSALPDVIGNDINRHLPRGGNGMLWSRYLNELQMLLYTHPVNDAREARGEVPVNSVWLWGEQGGEAMRPTLRHDQLLAADALWQLLAQAAGKPAELAPFAFSGLAAAGDVLVQLDTVEAAAQFRDAWGWREGLQQLERDWFAPALTALKQRRLAELTVRCHGDAGFTLTLRPSDLWRFWKRPQTLGDLYPQ</sequence>
<accession>A0ABV1M2F6</accession>
<comment type="caution">
    <text evidence="1">The sequence shown here is derived from an EMBL/GenBank/DDBJ whole genome shotgun (WGS) entry which is preliminary data.</text>
</comment>
<protein>
    <recommendedName>
        <fullName evidence="3">Phosphoglycerate mutase</fullName>
    </recommendedName>
</protein>
<evidence type="ECO:0000313" key="2">
    <source>
        <dbReference type="Proteomes" id="UP001433638"/>
    </source>
</evidence>
<evidence type="ECO:0008006" key="3">
    <source>
        <dbReference type="Google" id="ProtNLM"/>
    </source>
</evidence>
<reference evidence="1" key="1">
    <citation type="submission" date="2024-06" db="EMBL/GenBank/DDBJ databases">
        <title>Genome sequence of Vogesella sp. MAHUQ-64.</title>
        <authorList>
            <person name="Huq M.A."/>
        </authorList>
    </citation>
    <scope>NUCLEOTIDE SEQUENCE</scope>
    <source>
        <strain evidence="1">MAHUQ-64</strain>
    </source>
</reference>
<dbReference type="PIRSF" id="PIRSF015283">
    <property type="entry name" value="Regulatory_RpfE"/>
    <property type="match status" value="1"/>
</dbReference>
<evidence type="ECO:0000313" key="1">
    <source>
        <dbReference type="EMBL" id="MEQ6290419.1"/>
    </source>
</evidence>